<name>A0A9X3MXM2_9ACTN</name>
<gene>
    <name evidence="1" type="ORF">OM076_13730</name>
</gene>
<evidence type="ECO:0000313" key="1">
    <source>
        <dbReference type="EMBL" id="MDA0161333.1"/>
    </source>
</evidence>
<keyword evidence="2" id="KW-1185">Reference proteome</keyword>
<accession>A0A9X3MXM2</accession>
<proteinExistence type="predicted"/>
<dbReference type="InterPro" id="IPR013324">
    <property type="entry name" value="RNA_pol_sigma_r3/r4-like"/>
</dbReference>
<comment type="caution">
    <text evidence="1">The sequence shown here is derived from an EMBL/GenBank/DDBJ whole genome shotgun (WGS) entry which is preliminary data.</text>
</comment>
<dbReference type="AlphaFoldDB" id="A0A9X3MXM2"/>
<evidence type="ECO:0000313" key="2">
    <source>
        <dbReference type="Proteomes" id="UP001149140"/>
    </source>
</evidence>
<reference evidence="1" key="1">
    <citation type="submission" date="2022-10" db="EMBL/GenBank/DDBJ databases">
        <title>The WGS of Solirubrobacter ginsenosidimutans DSM 21036.</title>
        <authorList>
            <person name="Jiang Z."/>
        </authorList>
    </citation>
    <scope>NUCLEOTIDE SEQUENCE</scope>
    <source>
        <strain evidence="1">DSM 21036</strain>
    </source>
</reference>
<protein>
    <submittedName>
        <fullName evidence="1">Uncharacterized protein</fullName>
    </submittedName>
</protein>
<dbReference type="EMBL" id="JAPDOD010000011">
    <property type="protein sequence ID" value="MDA0161333.1"/>
    <property type="molecule type" value="Genomic_DNA"/>
</dbReference>
<organism evidence="1 2">
    <name type="scientific">Solirubrobacter ginsenosidimutans</name>
    <dbReference type="NCBI Taxonomy" id="490573"/>
    <lineage>
        <taxon>Bacteria</taxon>
        <taxon>Bacillati</taxon>
        <taxon>Actinomycetota</taxon>
        <taxon>Thermoleophilia</taxon>
        <taxon>Solirubrobacterales</taxon>
        <taxon>Solirubrobacteraceae</taxon>
        <taxon>Solirubrobacter</taxon>
    </lineage>
</organism>
<dbReference type="SUPFAM" id="SSF88659">
    <property type="entry name" value="Sigma3 and sigma4 domains of RNA polymerase sigma factors"/>
    <property type="match status" value="1"/>
</dbReference>
<dbReference type="RefSeq" id="WP_270040537.1">
    <property type="nucleotide sequence ID" value="NZ_JAPDOD010000011.1"/>
</dbReference>
<sequence length="199" mass="22497">MARQSRRDAASVVALGSTELAETVSLVDEIELRRDVVDALSVLSRLGLRLQRVALLRALGFTHPEIATLTGESEVRVDRLLVRAQEEIREILIEQRRADGQSSPRAERLWELEREPPPWLVDRIGSPRRPSHKHGVETERRSWRRAALALDDYREAVGPEQFAALSAEAPPEPTVRQLHARVVRALAEHSAVRSRGHER</sequence>
<dbReference type="Proteomes" id="UP001149140">
    <property type="component" value="Unassembled WGS sequence"/>
</dbReference>